<sequence>MYVTGPPTAGPGGPDERFPLPLAGVVTRSYPQGRPFRAPGVRILTDLGVAHGLTVDVADYQRRTRSTYTEMVADLAGELASADRPIGLVVLAHGTPDAETQWPSCWLAAALPGEPLSFAVADHGIVTPFLALRVAAAYVGSHDLSRAAVVVLEQTALLRDPAAGEAPEPTENRATALIFDRAGDLGELRVQLRTGVCTESATGLVRARLANGDPGEALVVGGALARGVPVSAAGAGRAVAAPAGLPCTGPWTAFAAGVAGWRRAAVDRVRLVDHEPRLDTVGECVVDLARPQQVRHA</sequence>
<dbReference type="SUPFAM" id="SSF53901">
    <property type="entry name" value="Thiolase-like"/>
    <property type="match status" value="1"/>
</dbReference>
<name>A0A9X0I248_9ACTN</name>
<protein>
    <submittedName>
        <fullName evidence="1">Uncharacterized protein</fullName>
    </submittedName>
</protein>
<dbReference type="GO" id="GO:0016746">
    <property type="term" value="F:acyltransferase activity"/>
    <property type="evidence" value="ECO:0007669"/>
    <property type="project" value="InterPro"/>
</dbReference>
<proteinExistence type="predicted"/>
<reference evidence="1 2" key="1">
    <citation type="submission" date="2015-10" db="EMBL/GenBank/DDBJ databases">
        <authorList>
            <person name="Ju K.-S."/>
            <person name="Doroghazi J.R."/>
            <person name="Metcalf W.W."/>
        </authorList>
    </citation>
    <scope>NUCLEOTIDE SEQUENCE [LARGE SCALE GENOMIC DNA]</scope>
    <source>
        <strain evidence="1 2">NRRL B-24793</strain>
    </source>
</reference>
<keyword evidence="2" id="KW-1185">Reference proteome</keyword>
<dbReference type="Proteomes" id="UP000053246">
    <property type="component" value="Unassembled WGS sequence"/>
</dbReference>
<organism evidence="1 2">
    <name type="scientific">Micromonospora maris</name>
    <dbReference type="NCBI Taxonomy" id="1003110"/>
    <lineage>
        <taxon>Bacteria</taxon>
        <taxon>Bacillati</taxon>
        <taxon>Actinomycetota</taxon>
        <taxon>Actinomycetes</taxon>
        <taxon>Micromonosporales</taxon>
        <taxon>Micromonosporaceae</taxon>
        <taxon>Micromonospora</taxon>
    </lineage>
</organism>
<accession>A0A9X0I248</accession>
<dbReference type="InterPro" id="IPR016039">
    <property type="entry name" value="Thiolase-like"/>
</dbReference>
<dbReference type="OMA" id="REYGCRR"/>
<dbReference type="RefSeq" id="WP_013734697.1">
    <property type="nucleotide sequence ID" value="NZ_LMWI01000002.1"/>
</dbReference>
<evidence type="ECO:0000313" key="2">
    <source>
        <dbReference type="Proteomes" id="UP000053246"/>
    </source>
</evidence>
<comment type="caution">
    <text evidence="1">The sequence shown here is derived from an EMBL/GenBank/DDBJ whole genome shotgun (WGS) entry which is preliminary data.</text>
</comment>
<dbReference type="AlphaFoldDB" id="A0A9X0I248"/>
<evidence type="ECO:0000313" key="1">
    <source>
        <dbReference type="EMBL" id="KUJ45337.1"/>
    </source>
</evidence>
<gene>
    <name evidence="1" type="ORF">ADL17_19860</name>
</gene>
<dbReference type="EMBL" id="LMWI01000002">
    <property type="protein sequence ID" value="KUJ45337.1"/>
    <property type="molecule type" value="Genomic_DNA"/>
</dbReference>